<organism evidence="2 3">
    <name type="scientific">Haemonchus contortus</name>
    <name type="common">Barber pole worm</name>
    <dbReference type="NCBI Taxonomy" id="6289"/>
    <lineage>
        <taxon>Eukaryota</taxon>
        <taxon>Metazoa</taxon>
        <taxon>Ecdysozoa</taxon>
        <taxon>Nematoda</taxon>
        <taxon>Chromadorea</taxon>
        <taxon>Rhabditida</taxon>
        <taxon>Rhabditina</taxon>
        <taxon>Rhabditomorpha</taxon>
        <taxon>Strongyloidea</taxon>
        <taxon>Trichostrongylidae</taxon>
        <taxon>Haemonchus</taxon>
    </lineage>
</organism>
<name>A0A7I4Y423_HAECO</name>
<feature type="compositionally biased region" description="Basic and acidic residues" evidence="1">
    <location>
        <begin position="68"/>
        <end position="77"/>
    </location>
</feature>
<dbReference type="WBParaSite" id="HCON_00040680-00001">
    <property type="protein sequence ID" value="HCON_00040680-00001"/>
    <property type="gene ID" value="HCON_00040680"/>
</dbReference>
<feature type="compositionally biased region" description="Basic residues" evidence="1">
    <location>
        <begin position="1"/>
        <end position="18"/>
    </location>
</feature>
<feature type="compositionally biased region" description="Basic and acidic residues" evidence="1">
    <location>
        <begin position="113"/>
        <end position="133"/>
    </location>
</feature>
<reference evidence="3" key="1">
    <citation type="submission" date="2020-12" db="UniProtKB">
        <authorList>
            <consortium name="WormBaseParasite"/>
        </authorList>
    </citation>
    <scope>IDENTIFICATION</scope>
    <source>
        <strain evidence="3">MHco3</strain>
    </source>
</reference>
<feature type="compositionally biased region" description="Polar residues" evidence="1">
    <location>
        <begin position="56"/>
        <end position="67"/>
    </location>
</feature>
<protein>
    <submittedName>
        <fullName evidence="3">Reverse transcriptase domain-containing protein</fullName>
    </submittedName>
</protein>
<dbReference type="AlphaFoldDB" id="A0A7I4Y423"/>
<feature type="compositionally biased region" description="Basic and acidic residues" evidence="1">
    <location>
        <begin position="86"/>
        <end position="105"/>
    </location>
</feature>
<feature type="compositionally biased region" description="Basic and acidic residues" evidence="1">
    <location>
        <begin position="141"/>
        <end position="163"/>
    </location>
</feature>
<keyword evidence="2" id="KW-1185">Reference proteome</keyword>
<evidence type="ECO:0000256" key="1">
    <source>
        <dbReference type="SAM" id="MobiDB-lite"/>
    </source>
</evidence>
<dbReference type="Proteomes" id="UP000025227">
    <property type="component" value="Unplaced"/>
</dbReference>
<proteinExistence type="predicted"/>
<sequence length="362" mass="41697">MHGQRCLHRWRQVKRRRKGETGRKTCGQKSVEKGHRRDRNQGQTGQRTKRARRQTGRWTATDKQTGTDSHRTQTDRKTGKHGHIKTNGDRHTDGQIPRQEDRDGQHTGGHAQTDTDRQRDVDGQTHKEKDRHVQRGRRGQTRTDTHQDVACKDEDNKYTDRRDKNKKAAWLTSILSTPIKRPWTTIAHVDLKRNELRGVQPQSHEIVRIVSRLKIDGSRHNIIVALRLHARKVCNGRFSGPDKLLRSIDKVQILQPGLPSFREGFRQHTTATTEDSVARKKCSRTIDLLGQGGVRQVRQGYAPFWPNKNRGRHGRTCSEKAIESLHEGAVEFEAQGMRPKEPSVGVAEDTADRKKWRQLLYV</sequence>
<accession>A0A7I4Y423</accession>
<evidence type="ECO:0000313" key="3">
    <source>
        <dbReference type="WBParaSite" id="HCON_00040680-00001"/>
    </source>
</evidence>
<feature type="region of interest" description="Disordered" evidence="1">
    <location>
        <begin position="1"/>
        <end position="163"/>
    </location>
</feature>
<evidence type="ECO:0000313" key="2">
    <source>
        <dbReference type="Proteomes" id="UP000025227"/>
    </source>
</evidence>